<evidence type="ECO:0000313" key="8">
    <source>
        <dbReference type="Proteomes" id="UP000002572"/>
    </source>
</evidence>
<dbReference type="RefSeq" id="WP_013505818.1">
    <property type="nucleotide sequence ID" value="NC_014836.1"/>
</dbReference>
<dbReference type="HOGENOM" id="CLU_1406767_0_0_0"/>
<organism evidence="7 8">
    <name type="scientific">Desulfurispirillum indicum (strain ATCC BAA-1389 / DSM 22839 / S5)</name>
    <dbReference type="NCBI Taxonomy" id="653733"/>
    <lineage>
        <taxon>Bacteria</taxon>
        <taxon>Pseudomonadati</taxon>
        <taxon>Chrysiogenota</taxon>
        <taxon>Chrysiogenia</taxon>
        <taxon>Chrysiogenales</taxon>
        <taxon>Chrysiogenaceae</taxon>
        <taxon>Desulfurispirillum</taxon>
    </lineage>
</organism>
<comment type="similarity">
    <text evidence="2 6">Belongs to the GDT1 family.</text>
</comment>
<dbReference type="GO" id="GO:0046873">
    <property type="term" value="F:metal ion transmembrane transporter activity"/>
    <property type="evidence" value="ECO:0007669"/>
    <property type="project" value="InterPro"/>
</dbReference>
<dbReference type="KEGG" id="din:Selin_1202"/>
<feature type="transmembrane region" description="Helical" evidence="6">
    <location>
        <begin position="68"/>
        <end position="88"/>
    </location>
</feature>
<feature type="transmembrane region" description="Helical" evidence="6">
    <location>
        <begin position="137"/>
        <end position="156"/>
    </location>
</feature>
<dbReference type="InParanoid" id="E6W4G3"/>
<evidence type="ECO:0000256" key="1">
    <source>
        <dbReference type="ARBA" id="ARBA00004141"/>
    </source>
</evidence>
<dbReference type="GO" id="GO:0016020">
    <property type="term" value="C:membrane"/>
    <property type="evidence" value="ECO:0007669"/>
    <property type="project" value="UniProtKB-SubCell"/>
</dbReference>
<dbReference type="OrthoDB" id="9801356at2"/>
<evidence type="ECO:0000256" key="5">
    <source>
        <dbReference type="ARBA" id="ARBA00023136"/>
    </source>
</evidence>
<dbReference type="EMBL" id="CP002432">
    <property type="protein sequence ID" value="ADU65937.1"/>
    <property type="molecule type" value="Genomic_DNA"/>
</dbReference>
<keyword evidence="3 6" id="KW-0812">Transmembrane</keyword>
<feature type="transmembrane region" description="Helical" evidence="6">
    <location>
        <begin position="168"/>
        <end position="192"/>
    </location>
</feature>
<keyword evidence="4 6" id="KW-1133">Transmembrane helix</keyword>
<keyword evidence="8" id="KW-1185">Reference proteome</keyword>
<proteinExistence type="inferred from homology"/>
<sequence>MGSYHEAFIMAFTLAFPAEMYDKSQIMILFLLTIYAPPHVFAGAIIGVLLANVPVIILASYVGAPLSAIYTSGLCFVFFALLGLYMLYSRPPGNVIRKNVREFSNPVYTCALACFVTEFGDKTQGVMAGLALHYSTPVPLIMGFAFAAILSTYVVVTFKDMVTVNIFHLYRLSGYVFVGFGLMMGLGMLSLVF</sequence>
<comment type="subcellular location">
    <subcellularLocation>
        <location evidence="1 6">Membrane</location>
        <topology evidence="1 6">Multi-pass membrane protein</topology>
    </subcellularLocation>
</comment>
<evidence type="ECO:0000256" key="4">
    <source>
        <dbReference type="ARBA" id="ARBA00022989"/>
    </source>
</evidence>
<dbReference type="AlphaFoldDB" id="E6W4G3"/>
<dbReference type="eggNOG" id="COG2119">
    <property type="taxonomic scope" value="Bacteria"/>
</dbReference>
<accession>E6W4G3</accession>
<gene>
    <name evidence="7" type="ordered locus">Selin_1202</name>
</gene>
<protein>
    <recommendedName>
        <fullName evidence="6">GDT1 family protein</fullName>
    </recommendedName>
</protein>
<reference evidence="7 8" key="1">
    <citation type="submission" date="2010-12" db="EMBL/GenBank/DDBJ databases">
        <title>Complete sequence of Desulfurispirillum indicum S5.</title>
        <authorList>
            <consortium name="US DOE Joint Genome Institute"/>
            <person name="Lucas S."/>
            <person name="Copeland A."/>
            <person name="Lapidus A."/>
            <person name="Cheng J.-F."/>
            <person name="Goodwin L."/>
            <person name="Pitluck S."/>
            <person name="Chertkov O."/>
            <person name="Held B."/>
            <person name="Detter J.C."/>
            <person name="Han C."/>
            <person name="Tapia R."/>
            <person name="Land M."/>
            <person name="Hauser L."/>
            <person name="Kyrpides N."/>
            <person name="Ivanova N."/>
            <person name="Mikhailova N."/>
            <person name="Haggblom M."/>
            <person name="Rauschenbach I."/>
            <person name="Bini E."/>
            <person name="Woyke T."/>
        </authorList>
    </citation>
    <scope>NUCLEOTIDE SEQUENCE [LARGE SCALE GENOMIC DNA]</scope>
    <source>
        <strain evidence="8">ATCC BAA-1389 / DSM 22839 / S5</strain>
    </source>
</reference>
<evidence type="ECO:0000256" key="6">
    <source>
        <dbReference type="RuleBase" id="RU365102"/>
    </source>
</evidence>
<dbReference type="Pfam" id="PF01169">
    <property type="entry name" value="GDT1"/>
    <property type="match status" value="2"/>
</dbReference>
<evidence type="ECO:0000256" key="2">
    <source>
        <dbReference type="ARBA" id="ARBA00009190"/>
    </source>
</evidence>
<dbReference type="InterPro" id="IPR001727">
    <property type="entry name" value="GDT1-like"/>
</dbReference>
<evidence type="ECO:0000256" key="3">
    <source>
        <dbReference type="ARBA" id="ARBA00022692"/>
    </source>
</evidence>
<feature type="transmembrane region" description="Helical" evidence="6">
    <location>
        <begin position="29"/>
        <end position="62"/>
    </location>
</feature>
<dbReference type="Proteomes" id="UP000002572">
    <property type="component" value="Chromosome"/>
</dbReference>
<dbReference type="STRING" id="653733.Selin_1202"/>
<evidence type="ECO:0000313" key="7">
    <source>
        <dbReference type="EMBL" id="ADU65937.1"/>
    </source>
</evidence>
<comment type="caution">
    <text evidence="6">Lacks conserved residue(s) required for the propagation of feature annotation.</text>
</comment>
<keyword evidence="5 6" id="KW-0472">Membrane</keyword>
<name>E6W4G3_DESIS</name>